<dbReference type="Proteomes" id="UP000702544">
    <property type="component" value="Unassembled WGS sequence"/>
</dbReference>
<dbReference type="PANTHER" id="PTHR30572">
    <property type="entry name" value="MEMBRANE COMPONENT OF TRANSPORTER-RELATED"/>
    <property type="match status" value="1"/>
</dbReference>
<reference evidence="3 4" key="1">
    <citation type="submission" date="2020-01" db="EMBL/GenBank/DDBJ databases">
        <title>Genomes assembled from Gulf of Kutch pelagic sediment metagenomes.</title>
        <authorList>
            <person name="Chandrashekar M."/>
            <person name="Mahajan M.S."/>
            <person name="Dave K.J."/>
            <person name="Vatsa P."/>
            <person name="Nathani N.M."/>
        </authorList>
    </citation>
    <scope>NUCLEOTIDE SEQUENCE [LARGE SCALE GENOMIC DNA]</scope>
    <source>
        <strain evidence="3">KS3-K002</strain>
    </source>
</reference>
<sequence length="334" mass="37249">MESILKDIRYGVRMLIKNPGLALIAIVALTLGIGLTTTMFSIVYGALYRGLPFPEPDRLIHLERNNLAEDIESMEVTIHDFVDWREQQTSFEGIAGFYTRSSYLADSEDRPERYTGAFISGNAFRLVRVQAALGRTLREEDNRPETPPVIVLGHEIWQNRYGGDPDVIGRTVRLNGEQMTVVGVMPEGFVFPLNNDLWVPLRMNPLEIERGEGETLEVFGRLKDGVSMDEARAELAAIARRLELEYPESNEGISTVLKPYTEEYIGDEPVQLLHTMLAAVFGVLLIACANVANLLLSRAVIRSKEVAIRTALGASRLRVVVQMFAEAFVIALIG</sequence>
<organism evidence="3 4">
    <name type="scientific">Candidatus Kutchimonas denitrificans</name>
    <dbReference type="NCBI Taxonomy" id="3056748"/>
    <lineage>
        <taxon>Bacteria</taxon>
        <taxon>Pseudomonadati</taxon>
        <taxon>Gemmatimonadota</taxon>
        <taxon>Gemmatimonadia</taxon>
        <taxon>Candidatus Palauibacterales</taxon>
        <taxon>Candidatus Palauibacteraceae</taxon>
        <taxon>Candidatus Kutchimonas</taxon>
    </lineage>
</organism>
<protein>
    <recommendedName>
        <fullName evidence="2">MacB-like periplasmic core domain-containing protein</fullName>
    </recommendedName>
</protein>
<gene>
    <name evidence="3" type="ORF">GWO12_12915</name>
</gene>
<feature type="transmembrane region" description="Helical" evidence="1">
    <location>
        <begin position="272"/>
        <end position="296"/>
    </location>
</feature>
<feature type="domain" description="MacB-like periplasmic core" evidence="2">
    <location>
        <begin position="23"/>
        <end position="237"/>
    </location>
</feature>
<evidence type="ECO:0000313" key="4">
    <source>
        <dbReference type="Proteomes" id="UP000702544"/>
    </source>
</evidence>
<dbReference type="GO" id="GO:0022857">
    <property type="term" value="F:transmembrane transporter activity"/>
    <property type="evidence" value="ECO:0007669"/>
    <property type="project" value="TreeGrafter"/>
</dbReference>
<accession>A0AAE5CCQ4</accession>
<comment type="caution">
    <text evidence="3">The sequence shown here is derived from an EMBL/GenBank/DDBJ whole genome shotgun (WGS) entry which is preliminary data.</text>
</comment>
<dbReference type="InterPro" id="IPR025857">
    <property type="entry name" value="MacB_PCD"/>
</dbReference>
<dbReference type="GO" id="GO:0005886">
    <property type="term" value="C:plasma membrane"/>
    <property type="evidence" value="ECO:0007669"/>
    <property type="project" value="TreeGrafter"/>
</dbReference>
<keyword evidence="1" id="KW-0472">Membrane</keyword>
<evidence type="ECO:0000259" key="2">
    <source>
        <dbReference type="Pfam" id="PF12704"/>
    </source>
</evidence>
<dbReference type="AlphaFoldDB" id="A0AAE5CCQ4"/>
<keyword evidence="1" id="KW-1133">Transmembrane helix</keyword>
<proteinExistence type="predicted"/>
<keyword evidence="1" id="KW-0812">Transmembrane</keyword>
<feature type="transmembrane region" description="Helical" evidence="1">
    <location>
        <begin position="21"/>
        <end position="47"/>
    </location>
</feature>
<evidence type="ECO:0000256" key="1">
    <source>
        <dbReference type="SAM" id="Phobius"/>
    </source>
</evidence>
<dbReference type="PANTHER" id="PTHR30572:SF4">
    <property type="entry name" value="ABC TRANSPORTER PERMEASE YTRF"/>
    <property type="match status" value="1"/>
</dbReference>
<evidence type="ECO:0000313" key="3">
    <source>
        <dbReference type="EMBL" id="NIR75990.1"/>
    </source>
</evidence>
<name>A0AAE5CCQ4_9BACT</name>
<dbReference type="EMBL" id="JAACAK010000112">
    <property type="protein sequence ID" value="NIR75990.1"/>
    <property type="molecule type" value="Genomic_DNA"/>
</dbReference>
<dbReference type="InterPro" id="IPR050250">
    <property type="entry name" value="Macrolide_Exporter_MacB"/>
</dbReference>
<feature type="non-terminal residue" evidence="3">
    <location>
        <position position="334"/>
    </location>
</feature>
<dbReference type="Pfam" id="PF12704">
    <property type="entry name" value="MacB_PCD"/>
    <property type="match status" value="1"/>
</dbReference>